<gene>
    <name evidence="2" type="ORF">NEOLI_000193</name>
</gene>
<feature type="compositionally biased region" description="Acidic residues" evidence="1">
    <location>
        <begin position="142"/>
        <end position="151"/>
    </location>
</feature>
<feature type="compositionally biased region" description="Basic and acidic residues" evidence="1">
    <location>
        <begin position="195"/>
        <end position="208"/>
    </location>
</feature>
<feature type="compositionally biased region" description="Basic and acidic residues" evidence="1">
    <location>
        <begin position="152"/>
        <end position="173"/>
    </location>
</feature>
<evidence type="ECO:0000313" key="3">
    <source>
        <dbReference type="Proteomes" id="UP000186594"/>
    </source>
</evidence>
<feature type="region of interest" description="Disordered" evidence="1">
    <location>
        <begin position="333"/>
        <end position="366"/>
    </location>
</feature>
<sequence>MQRYSRTIQAGTLLLQVRLLRPFRLLCPSILAGGMRGMAGVRTRLQACCTVAVVVGPAVVVGEQALLDLPDVGLHADAELEILLCDRVPELRVSRATRRGRHLVDHHDGEQVCDGDEEQAVEVVVCAGADGGRQRVQRDLAEREEEDAERDVEERPAVAQRCEHEVDLRRGVGGEDGGGRNVQHRKQRGGAADPAAERAQRDAAARQKHEQRRAAQQRQRQARAVLGQLEADGAVAQQAPARRGDQPALRGHRPRIHRRRRAHDARVQHQRHRRQQHVQVQERRHLAPPHRRVLGPDVGQHHAHHHQRRQLHHRRRPLEDQRVRKLDVARIARRPRAPRLPHQRAQRQRRRVADRRKRAECHGGRDAPPPVFMRRCHVPCRAAPSAVPPSAVPPSLVAPARILLSRPVHARAQILHSGLSSPIRPDIIDRNLYCLCRGVPQTLICLGLCLQVIT</sequence>
<protein>
    <submittedName>
        <fullName evidence="2">Uncharacterized protein</fullName>
    </submittedName>
</protein>
<feature type="region of interest" description="Disordered" evidence="1">
    <location>
        <begin position="233"/>
        <end position="321"/>
    </location>
</feature>
<feature type="compositionally biased region" description="Basic residues" evidence="1">
    <location>
        <begin position="333"/>
        <end position="359"/>
    </location>
</feature>
<feature type="compositionally biased region" description="Basic residues" evidence="1">
    <location>
        <begin position="301"/>
        <end position="316"/>
    </location>
</feature>
<dbReference type="AlphaFoldDB" id="A0A1U7LTR3"/>
<comment type="caution">
    <text evidence="2">The sequence shown here is derived from an EMBL/GenBank/DDBJ whole genome shotgun (WGS) entry which is preliminary data.</text>
</comment>
<organism evidence="2 3">
    <name type="scientific">Neolecta irregularis (strain DAH-3)</name>
    <dbReference type="NCBI Taxonomy" id="1198029"/>
    <lineage>
        <taxon>Eukaryota</taxon>
        <taxon>Fungi</taxon>
        <taxon>Dikarya</taxon>
        <taxon>Ascomycota</taxon>
        <taxon>Taphrinomycotina</taxon>
        <taxon>Neolectales</taxon>
        <taxon>Neolectaceae</taxon>
        <taxon>Neolecta</taxon>
    </lineage>
</organism>
<dbReference type="EMBL" id="LXFE01000257">
    <property type="protein sequence ID" value="OLL26019.1"/>
    <property type="molecule type" value="Genomic_DNA"/>
</dbReference>
<accession>A0A1U7LTR3</accession>
<keyword evidence="3" id="KW-1185">Reference proteome</keyword>
<evidence type="ECO:0000313" key="2">
    <source>
        <dbReference type="EMBL" id="OLL26019.1"/>
    </source>
</evidence>
<feature type="compositionally biased region" description="Basic residues" evidence="1">
    <location>
        <begin position="250"/>
        <end position="276"/>
    </location>
</feature>
<reference evidence="2 3" key="1">
    <citation type="submission" date="2016-04" db="EMBL/GenBank/DDBJ databases">
        <title>Evolutionary innovation and constraint leading to complex multicellularity in the Ascomycota.</title>
        <authorList>
            <person name="Cisse O."/>
            <person name="Nguyen A."/>
            <person name="Hewitt D.A."/>
            <person name="Jedd G."/>
            <person name="Stajich J.E."/>
        </authorList>
    </citation>
    <scope>NUCLEOTIDE SEQUENCE [LARGE SCALE GENOMIC DNA]</scope>
    <source>
        <strain evidence="2 3">DAH-3</strain>
    </source>
</reference>
<evidence type="ECO:0000256" key="1">
    <source>
        <dbReference type="SAM" id="MobiDB-lite"/>
    </source>
</evidence>
<feature type="region of interest" description="Disordered" evidence="1">
    <location>
        <begin position="137"/>
        <end position="221"/>
    </location>
</feature>
<dbReference type="Proteomes" id="UP000186594">
    <property type="component" value="Unassembled WGS sequence"/>
</dbReference>
<proteinExistence type="predicted"/>
<name>A0A1U7LTR3_NEOID</name>